<organism evidence="2 3">
    <name type="scientific">Streptomyces fumanus</name>
    <dbReference type="NCBI Taxonomy" id="67302"/>
    <lineage>
        <taxon>Bacteria</taxon>
        <taxon>Bacillati</taxon>
        <taxon>Actinomycetota</taxon>
        <taxon>Actinomycetes</taxon>
        <taxon>Kitasatosporales</taxon>
        <taxon>Streptomycetaceae</taxon>
        <taxon>Streptomyces</taxon>
    </lineage>
</organism>
<evidence type="ECO:0000256" key="1">
    <source>
        <dbReference type="SAM" id="MobiDB-lite"/>
    </source>
</evidence>
<name>A0A919E9R0_9ACTN</name>
<proteinExistence type="predicted"/>
<sequence length="118" mass="11937">MCPAVSATEAPPMPSARFTGTSRKRGRAPRHDGLHRAIAARTGTGACARGLVSAARHRTGRCTGAPGASAYSRRSLPVRDRPTAPGGTGTPACAHGSRAASPSGAWAGQSCHDRHSAA</sequence>
<feature type="region of interest" description="Disordered" evidence="1">
    <location>
        <begin position="1"/>
        <end position="32"/>
    </location>
</feature>
<dbReference type="EMBL" id="BNBI01000021">
    <property type="protein sequence ID" value="GHF32199.1"/>
    <property type="molecule type" value="Genomic_DNA"/>
</dbReference>
<dbReference type="AlphaFoldDB" id="A0A919E9R0"/>
<evidence type="ECO:0000313" key="3">
    <source>
        <dbReference type="Proteomes" id="UP000630718"/>
    </source>
</evidence>
<accession>A0A919E9R0</accession>
<dbReference type="Proteomes" id="UP000630718">
    <property type="component" value="Unassembled WGS sequence"/>
</dbReference>
<feature type="region of interest" description="Disordered" evidence="1">
    <location>
        <begin position="59"/>
        <end position="118"/>
    </location>
</feature>
<protein>
    <submittedName>
        <fullName evidence="2">Uncharacterized protein</fullName>
    </submittedName>
</protein>
<reference evidence="2" key="2">
    <citation type="submission" date="2020-09" db="EMBL/GenBank/DDBJ databases">
        <authorList>
            <person name="Sun Q."/>
            <person name="Ohkuma M."/>
        </authorList>
    </citation>
    <scope>NUCLEOTIDE SEQUENCE</scope>
    <source>
        <strain evidence="2">JCM 4477</strain>
    </source>
</reference>
<keyword evidence="3" id="KW-1185">Reference proteome</keyword>
<reference evidence="2" key="1">
    <citation type="journal article" date="2014" name="Int. J. Syst. Evol. Microbiol.">
        <title>Complete genome sequence of Corynebacterium casei LMG S-19264T (=DSM 44701T), isolated from a smear-ripened cheese.</title>
        <authorList>
            <consortium name="US DOE Joint Genome Institute (JGI-PGF)"/>
            <person name="Walter F."/>
            <person name="Albersmeier A."/>
            <person name="Kalinowski J."/>
            <person name="Ruckert C."/>
        </authorList>
    </citation>
    <scope>NUCLEOTIDE SEQUENCE</scope>
    <source>
        <strain evidence="2">JCM 4477</strain>
    </source>
</reference>
<evidence type="ECO:0000313" key="2">
    <source>
        <dbReference type="EMBL" id="GHF32199.1"/>
    </source>
</evidence>
<comment type="caution">
    <text evidence="2">The sequence shown here is derived from an EMBL/GenBank/DDBJ whole genome shotgun (WGS) entry which is preliminary data.</text>
</comment>
<gene>
    <name evidence="2" type="ORF">GCM10018772_67470</name>
</gene>